<name>A0A6N1NF33_9VIRU</name>
<reference evidence="3" key="2">
    <citation type="journal article" date="2018" name="Nat. Commun.">
        <title>Tailed giant Tupanvirus possesses the most complete translational apparatus of the known virosphere.</title>
        <authorList>
            <person name="Abrahao J."/>
            <person name="Silva L."/>
            <person name="Silva L.S."/>
            <person name="Khalil J.Y.B."/>
            <person name="Rodrigues R."/>
            <person name="Arantes T."/>
            <person name="Assis F."/>
            <person name="Boratto P."/>
            <person name="Andrade M."/>
            <person name="Kroon E.G."/>
            <person name="Ribeiro B."/>
            <person name="Bergier I."/>
            <person name="Seligmann H."/>
            <person name="Ghigo E."/>
            <person name="Colson P."/>
            <person name="Levasseur A."/>
            <person name="Kroemer G."/>
            <person name="Raoult D."/>
            <person name="La Scola B."/>
        </authorList>
    </citation>
    <scope>NUCLEOTIDE SEQUENCE [LARGE SCALE GENOMIC DNA]</scope>
    <source>
        <strain evidence="3">Deep ocean</strain>
    </source>
</reference>
<dbReference type="Pfam" id="PF24788">
    <property type="entry name" value="AtPDCT1_2"/>
    <property type="match status" value="1"/>
</dbReference>
<organism evidence="3">
    <name type="scientific">Tupanvirus deep ocean</name>
    <dbReference type="NCBI Taxonomy" id="2126984"/>
    <lineage>
        <taxon>Viruses</taxon>
        <taxon>Varidnaviria</taxon>
        <taxon>Bamfordvirae</taxon>
        <taxon>Nucleocytoviricota</taxon>
        <taxon>Megaviricetes</taxon>
        <taxon>Imitervirales</taxon>
        <taxon>Mimiviridae</taxon>
        <taxon>Megamimivirinae</taxon>
        <taxon>Tupanvirus</taxon>
        <taxon>Tupanvirus altamarinense</taxon>
    </lineage>
</organism>
<feature type="transmembrane region" description="Helical" evidence="1">
    <location>
        <begin position="57"/>
        <end position="76"/>
    </location>
</feature>
<feature type="domain" description="AtPDCT1/2 transmembrane" evidence="2">
    <location>
        <begin position="58"/>
        <end position="192"/>
    </location>
</feature>
<sequence length="208" mass="24724">MFKRIFVLIIIYSFWHLTQKFLSTDIKANNSIVDRLHNSNIITSLNKYLFDNLNNTAFHFILSSLLIDVNIAYISYKYIKENKFKPIFILFTGLALRQLCQYINRLPIPHDMIWFDPGFPSILVTYIVENDFFFSGHTHAALCAGMELVKNKNIFVSFYGLFFILYEILLIVSIKGHYFMDIYGAITTYFMLTYFYGKIKRLFRRKKY</sequence>
<reference evidence="3" key="1">
    <citation type="submission" date="2017-06" db="EMBL/GenBank/DDBJ databases">
        <authorList>
            <person name="Assis F.L."/>
            <person name="Abrahao J.S."/>
            <person name="Silva L."/>
            <person name="Khalil J.B."/>
            <person name="Rodrigues R."/>
            <person name="Silva L.S."/>
            <person name="Boratto P."/>
            <person name="Andrade M."/>
            <person name="Kroon E.G."/>
            <person name="Ribeiro B."/>
            <person name="Bergier I."/>
            <person name="Seligmann H."/>
            <person name="Ghigo E."/>
            <person name="Colson P."/>
            <person name="Levasseur A."/>
            <person name="Raoult D."/>
            <person name="Scola B.L."/>
        </authorList>
    </citation>
    <scope>NUCLEOTIDE SEQUENCE</scope>
    <source>
        <strain evidence="3">Deep ocean</strain>
    </source>
</reference>
<dbReference type="GeneID" id="80517334"/>
<keyword evidence="1" id="KW-1133">Transmembrane helix</keyword>
<proteinExistence type="predicted"/>
<evidence type="ECO:0000259" key="2">
    <source>
        <dbReference type="Pfam" id="PF24788"/>
    </source>
</evidence>
<keyword evidence="1" id="KW-0812">Transmembrane</keyword>
<dbReference type="EMBL" id="MF405918">
    <property type="protein sequence ID" value="QKU34029.1"/>
    <property type="molecule type" value="Genomic_DNA"/>
</dbReference>
<feature type="transmembrane region" description="Helical" evidence="1">
    <location>
        <begin position="178"/>
        <end position="197"/>
    </location>
</feature>
<accession>A0A6N1NF33</accession>
<evidence type="ECO:0000313" key="3">
    <source>
        <dbReference type="EMBL" id="QKU34029.1"/>
    </source>
</evidence>
<dbReference type="InterPro" id="IPR056361">
    <property type="entry name" value="AtPDCT1_2_TM_dom"/>
</dbReference>
<protein>
    <recommendedName>
        <fullName evidence="2">AtPDCT1/2 transmembrane domain-containing protein</fullName>
    </recommendedName>
</protein>
<keyword evidence="1" id="KW-0472">Membrane</keyword>
<evidence type="ECO:0000256" key="1">
    <source>
        <dbReference type="SAM" id="Phobius"/>
    </source>
</evidence>
<dbReference type="KEGG" id="vg:80517334"/>
<dbReference type="RefSeq" id="YP_010780643.1">
    <property type="nucleotide sequence ID" value="NC_075038.1"/>
</dbReference>
<feature type="transmembrane region" description="Helical" evidence="1">
    <location>
        <begin position="154"/>
        <end position="172"/>
    </location>
</feature>